<dbReference type="Pfam" id="PF04138">
    <property type="entry name" value="GtrA_DPMS_TM"/>
    <property type="match status" value="1"/>
</dbReference>
<keyword evidence="2" id="KW-1003">Cell membrane</keyword>
<evidence type="ECO:0000256" key="8">
    <source>
        <dbReference type="SAM" id="Phobius"/>
    </source>
</evidence>
<keyword evidence="5 8" id="KW-0812">Transmembrane</keyword>
<dbReference type="EMBL" id="JAEUAK010000001">
    <property type="protein sequence ID" value="MBW9051213.1"/>
    <property type="molecule type" value="Genomic_DNA"/>
</dbReference>
<keyword evidence="6 8" id="KW-1133">Transmembrane helix</keyword>
<evidence type="ECO:0000313" key="12">
    <source>
        <dbReference type="Proteomes" id="UP000717752"/>
    </source>
</evidence>
<feature type="transmembrane region" description="Helical" evidence="8">
    <location>
        <begin position="249"/>
        <end position="272"/>
    </location>
</feature>
<evidence type="ECO:0000313" key="11">
    <source>
        <dbReference type="EMBL" id="MBW9051213.1"/>
    </source>
</evidence>
<comment type="caution">
    <text evidence="11">The sequence shown here is derived from an EMBL/GenBank/DDBJ whole genome shotgun (WGS) entry which is preliminary data.</text>
</comment>
<evidence type="ECO:0000256" key="3">
    <source>
        <dbReference type="ARBA" id="ARBA00022676"/>
    </source>
</evidence>
<evidence type="ECO:0000256" key="5">
    <source>
        <dbReference type="ARBA" id="ARBA00022692"/>
    </source>
</evidence>
<dbReference type="PANTHER" id="PTHR33908:SF11">
    <property type="entry name" value="MEMBRANE PROTEIN"/>
    <property type="match status" value="1"/>
</dbReference>
<evidence type="ECO:0000259" key="9">
    <source>
        <dbReference type="Pfam" id="PF04138"/>
    </source>
</evidence>
<dbReference type="PANTHER" id="PTHR33908">
    <property type="entry name" value="MANNOSYLTRANSFERASE YKCB-RELATED"/>
    <property type="match status" value="1"/>
</dbReference>
<dbReference type="InterPro" id="IPR038731">
    <property type="entry name" value="RgtA/B/C-like"/>
</dbReference>
<evidence type="ECO:0000256" key="7">
    <source>
        <dbReference type="ARBA" id="ARBA00023136"/>
    </source>
</evidence>
<feature type="transmembrane region" description="Helical" evidence="8">
    <location>
        <begin position="193"/>
        <end position="213"/>
    </location>
</feature>
<dbReference type="InterPro" id="IPR007267">
    <property type="entry name" value="GtrA_DPMS_TM"/>
</dbReference>
<comment type="subcellular location">
    <subcellularLocation>
        <location evidence="1">Cell membrane</location>
        <topology evidence="1">Multi-pass membrane protein</topology>
    </subcellularLocation>
</comment>
<proteinExistence type="predicted"/>
<keyword evidence="4" id="KW-0808">Transferase</keyword>
<evidence type="ECO:0000256" key="6">
    <source>
        <dbReference type="ARBA" id="ARBA00022989"/>
    </source>
</evidence>
<feature type="transmembrane region" description="Helical" evidence="8">
    <location>
        <begin position="368"/>
        <end position="390"/>
    </location>
</feature>
<feature type="transmembrane region" description="Helical" evidence="8">
    <location>
        <begin position="396"/>
        <end position="414"/>
    </location>
</feature>
<reference evidence="11 12" key="1">
    <citation type="journal article" date="2021" name="MBio">
        <title>Poor Competitiveness of Bradyrhizobium in Pigeon Pea Root Colonization in Indian Soils.</title>
        <authorList>
            <person name="Chalasani D."/>
            <person name="Basu A."/>
            <person name="Pullabhotla S.V.S.R.N."/>
            <person name="Jorrin B."/>
            <person name="Neal A.L."/>
            <person name="Poole P.S."/>
            <person name="Podile A.R."/>
            <person name="Tkacz A."/>
        </authorList>
    </citation>
    <scope>NUCLEOTIDE SEQUENCE [LARGE SCALE GENOMIC DNA]</scope>
    <source>
        <strain evidence="11 12">HU56</strain>
    </source>
</reference>
<dbReference type="Pfam" id="PF13231">
    <property type="entry name" value="PMT_2"/>
    <property type="match status" value="1"/>
</dbReference>
<feature type="transmembrane region" description="Helical" evidence="8">
    <location>
        <begin position="98"/>
        <end position="116"/>
    </location>
</feature>
<evidence type="ECO:0000256" key="1">
    <source>
        <dbReference type="ARBA" id="ARBA00004651"/>
    </source>
</evidence>
<accession>A0ABS7GMM7</accession>
<keyword evidence="3" id="KW-0328">Glycosyltransferase</keyword>
<name>A0ABS7GMM7_9HYPH</name>
<evidence type="ECO:0000256" key="2">
    <source>
        <dbReference type="ARBA" id="ARBA00022475"/>
    </source>
</evidence>
<protein>
    <submittedName>
        <fullName evidence="11">Glycosyltransferase family 39 protein</fullName>
    </submittedName>
</protein>
<feature type="transmembrane region" description="Helical" evidence="8">
    <location>
        <begin position="426"/>
        <end position="451"/>
    </location>
</feature>
<dbReference type="InterPro" id="IPR050297">
    <property type="entry name" value="LipidA_mod_glycosyltrf_83"/>
</dbReference>
<feature type="transmembrane region" description="Helical" evidence="8">
    <location>
        <begin position="284"/>
        <end position="304"/>
    </location>
</feature>
<keyword evidence="12" id="KW-1185">Reference proteome</keyword>
<feature type="transmembrane region" description="Helical" evidence="8">
    <location>
        <begin position="62"/>
        <end position="86"/>
    </location>
</feature>
<sequence length="597" mass="64828">MVAHVSGFCVATVCNYFGHSSFSFVDRPKSGTQFTRFIVVAVMALALRGGFIATAAELGLPILLAVSAGIIGGGVVSYIGNEFYVFRGASAPSRPAQWKMATVGLVAYIVIIRLLYQGVIDVMPQEAYYWTYAQHPAWGYLDHPPMVAWVIAFGTMVFGDTEFGVRAGATMSWLVTAYFMCRLTSDLFGRMSAFLALLLLSVLPFFFAIGALTTPDAPLTAAWSAALYFLQRAIIADYPKAWLGAGVSIGLGMLSKYTIALLGPAALVFLIVDPRSRHWLSTKWPYICAVVATALFSPVIAWNASHDWASFQFQGSKRWISDEINFSTPTFLLFVATLLGPLGLLLAGAATGRILRISVRIDVHRTTAFLTVFTVVPLAVFGVFSLVHMVKMNWTGPVWLSLLPVMARIVATAIKDGSMPRMVAAVKVGVVSSTLAFALLLHYLALGLPFIGYSSSLRGLPVAWKEFVVVAEQIKAKVAAETGYLPMLVGMDSYSIASELGFYRGGRTALTDITSQNLFGQDGLMFGIWGSARPYEGRVAIMYGLKEESVAEDGIAAWFDSIGPVEARIVQKNQSDAGRFFYRIGYGLRSRPLPSAQ</sequence>
<evidence type="ECO:0000259" key="10">
    <source>
        <dbReference type="Pfam" id="PF13231"/>
    </source>
</evidence>
<feature type="domain" description="Glycosyltransferase RgtA/B/C/D-like" evidence="10">
    <location>
        <begin position="142"/>
        <end position="302"/>
    </location>
</feature>
<gene>
    <name evidence="11" type="ORF">JNB85_02155</name>
</gene>
<evidence type="ECO:0000256" key="4">
    <source>
        <dbReference type="ARBA" id="ARBA00022679"/>
    </source>
</evidence>
<dbReference type="RefSeq" id="WP_220332745.1">
    <property type="nucleotide sequence ID" value="NZ_JAEUAK010000001.1"/>
</dbReference>
<keyword evidence="7 8" id="KW-0472">Membrane</keyword>
<feature type="transmembrane region" description="Helical" evidence="8">
    <location>
        <begin position="324"/>
        <end position="347"/>
    </location>
</feature>
<feature type="domain" description="GtrA/DPMS transmembrane" evidence="9">
    <location>
        <begin position="1"/>
        <end position="86"/>
    </location>
</feature>
<feature type="transmembrane region" description="Helical" evidence="8">
    <location>
        <begin position="37"/>
        <end position="56"/>
    </location>
</feature>
<dbReference type="Proteomes" id="UP000717752">
    <property type="component" value="Unassembled WGS sequence"/>
</dbReference>
<organism evidence="11 12">
    <name type="scientific">Rhizobium mesosinicum</name>
    <dbReference type="NCBI Taxonomy" id="335017"/>
    <lineage>
        <taxon>Bacteria</taxon>
        <taxon>Pseudomonadati</taxon>
        <taxon>Pseudomonadota</taxon>
        <taxon>Alphaproteobacteria</taxon>
        <taxon>Hyphomicrobiales</taxon>
        <taxon>Rhizobiaceae</taxon>
        <taxon>Rhizobium/Agrobacterium group</taxon>
        <taxon>Rhizobium</taxon>
    </lineage>
</organism>